<evidence type="ECO:0000313" key="3">
    <source>
        <dbReference type="Proteomes" id="UP000245680"/>
    </source>
</evidence>
<dbReference type="RefSeq" id="WP_109811636.1">
    <property type="nucleotide sequence ID" value="NZ_QGKU01000033.1"/>
</dbReference>
<dbReference type="AlphaFoldDB" id="A0A2V2LHG1"/>
<reference evidence="2 3" key="1">
    <citation type="submission" date="2018-05" db="EMBL/GenBank/DDBJ databases">
        <title>Rhodobacteraceae gen. nov., sp. nov. isolated from sea water.</title>
        <authorList>
            <person name="Ren Y."/>
        </authorList>
    </citation>
    <scope>NUCLEOTIDE SEQUENCE [LARGE SCALE GENOMIC DNA]</scope>
    <source>
        <strain evidence="2 3">TG-679</strain>
    </source>
</reference>
<keyword evidence="1" id="KW-0472">Membrane</keyword>
<dbReference type="Proteomes" id="UP000245680">
    <property type="component" value="Unassembled WGS sequence"/>
</dbReference>
<evidence type="ECO:0000256" key="1">
    <source>
        <dbReference type="SAM" id="Phobius"/>
    </source>
</evidence>
<accession>A0A2V2LHG1</accession>
<protein>
    <submittedName>
        <fullName evidence="2">Uncharacterized protein</fullName>
    </submittedName>
</protein>
<keyword evidence="1" id="KW-0812">Transmembrane</keyword>
<evidence type="ECO:0000313" key="2">
    <source>
        <dbReference type="EMBL" id="PWR02587.1"/>
    </source>
</evidence>
<keyword evidence="1" id="KW-1133">Transmembrane helix</keyword>
<sequence>MMRGFLICGVGLICLMALRPAPVVALAGRMPDAGMIGAGIALVAALSFALRLRAHLRDG</sequence>
<keyword evidence="3" id="KW-1185">Reference proteome</keyword>
<feature type="transmembrane region" description="Helical" evidence="1">
    <location>
        <begin position="35"/>
        <end position="52"/>
    </location>
</feature>
<proteinExistence type="predicted"/>
<dbReference type="EMBL" id="QGKU01000033">
    <property type="protein sequence ID" value="PWR02587.1"/>
    <property type="molecule type" value="Genomic_DNA"/>
</dbReference>
<gene>
    <name evidence="2" type="ORF">DKT77_10365</name>
</gene>
<name>A0A2V2LHG1_9RHOB</name>
<comment type="caution">
    <text evidence="2">The sequence shown here is derived from an EMBL/GenBank/DDBJ whole genome shotgun (WGS) entry which is preliminary data.</text>
</comment>
<organism evidence="2 3">
    <name type="scientific">Meridianimarinicoccus roseus</name>
    <dbReference type="NCBI Taxonomy" id="2072018"/>
    <lineage>
        <taxon>Bacteria</taxon>
        <taxon>Pseudomonadati</taxon>
        <taxon>Pseudomonadota</taxon>
        <taxon>Alphaproteobacteria</taxon>
        <taxon>Rhodobacterales</taxon>
        <taxon>Paracoccaceae</taxon>
        <taxon>Meridianimarinicoccus</taxon>
    </lineage>
</organism>